<dbReference type="RefSeq" id="WP_111316948.1">
    <property type="nucleotide sequence ID" value="NZ_QKZT01000003.1"/>
</dbReference>
<dbReference type="AlphaFoldDB" id="A0A2W7R964"/>
<protein>
    <recommendedName>
        <fullName evidence="3">6-bladed beta-propeller protein</fullName>
    </recommendedName>
</protein>
<accession>A0A2W7R964</accession>
<dbReference type="Proteomes" id="UP000248882">
    <property type="component" value="Unassembled WGS sequence"/>
</dbReference>
<evidence type="ECO:0000313" key="1">
    <source>
        <dbReference type="EMBL" id="PZX55636.1"/>
    </source>
</evidence>
<organism evidence="1 2">
    <name type="scientific">Algoriphagus chordae</name>
    <dbReference type="NCBI Taxonomy" id="237019"/>
    <lineage>
        <taxon>Bacteria</taxon>
        <taxon>Pseudomonadati</taxon>
        <taxon>Bacteroidota</taxon>
        <taxon>Cytophagia</taxon>
        <taxon>Cytophagales</taxon>
        <taxon>Cyclobacteriaceae</taxon>
        <taxon>Algoriphagus</taxon>
    </lineage>
</organism>
<proteinExistence type="predicted"/>
<sequence>MKNFLLLLLAAIVACSEKTQETQSDAYVPDLVIADSLVIDNLTQLTFIDVKEDHSEYLFYDFKTSEFFRIGKSGEIILKANRSEDGKDSYKSSYFSTAHYLKNDRILVLTYALASIYDLDFNLIESKNVDFELITRTGGGSRAALTSGDYLYTFSLDTDGDVDTIVGSEEFSIAYPFMRIRDINIFDTLYTSFIPKETQMAVNPGLYNNLDPIVKIIKDEMYVLFPNSPEMYVYDFPALNLKTSWDLNPGDNYKQTLPQDPDINFDGFLKELAGSQYKAFTFSNGNLLTIYEGAAPQDEVDKLPKEYIGGPEFTEMAEKYKNKTYYQIFKDEKKLWEGFWDINLMSVRDILYSNAKPGEDPDAVEKDMQTYYFYELR</sequence>
<dbReference type="OrthoDB" id="833553at2"/>
<reference evidence="1 2" key="1">
    <citation type="submission" date="2018-06" db="EMBL/GenBank/DDBJ databases">
        <title>Genomic Encyclopedia of Archaeal and Bacterial Type Strains, Phase II (KMG-II): from individual species to whole genera.</title>
        <authorList>
            <person name="Goeker M."/>
        </authorList>
    </citation>
    <scope>NUCLEOTIDE SEQUENCE [LARGE SCALE GENOMIC DNA]</scope>
    <source>
        <strain evidence="1 2">DSM 19830</strain>
    </source>
</reference>
<dbReference type="PROSITE" id="PS51257">
    <property type="entry name" value="PROKAR_LIPOPROTEIN"/>
    <property type="match status" value="1"/>
</dbReference>
<gene>
    <name evidence="1" type="ORF">LV85_00861</name>
</gene>
<dbReference type="EMBL" id="QKZT01000003">
    <property type="protein sequence ID" value="PZX55636.1"/>
    <property type="molecule type" value="Genomic_DNA"/>
</dbReference>
<name>A0A2W7R964_9BACT</name>
<keyword evidence="2" id="KW-1185">Reference proteome</keyword>
<comment type="caution">
    <text evidence="1">The sequence shown here is derived from an EMBL/GenBank/DDBJ whole genome shotgun (WGS) entry which is preliminary data.</text>
</comment>
<evidence type="ECO:0000313" key="2">
    <source>
        <dbReference type="Proteomes" id="UP000248882"/>
    </source>
</evidence>
<evidence type="ECO:0008006" key="3">
    <source>
        <dbReference type="Google" id="ProtNLM"/>
    </source>
</evidence>